<sequence>MKRRIAFVVQRYGLEVNGGSEASCRMIAERLSKYYEVEVLTTKAIDYTTWADYYEHDIEEINGVFVRRFSTNQIRNMDRFGSITYEILNNDKRTVYEELEWMRQQGPVSFEMIEYIKKYSNQYDVFIFFTYLYFTTFHGIQLVPEKSIFVPTAHDEPYIYFSIFRPIFHLPRYNIFLTVEEQEFVHKLFRNSYLPFDVAGVGVDVPQKILSQQQFKEQFKIVDPYVIYVGRIDESKGCKELFDYFMRYKEETRNDLKLVLMGKSVIHIPKCEDIIPLGFVSEEEKFSGIAGAKFLIMPSKYESLSMVVLESLSLNRPVLVNEECEVLKGHCERGNAGLYYKSYEEFKTCVNLLLQHEHLCNKLGKNGKGYVDKYYRWSTIIDKFIRAIESIVV</sequence>
<dbReference type="OrthoDB" id="502646at2"/>
<dbReference type="Gene3D" id="3.40.50.2000">
    <property type="entry name" value="Glycogen Phosphorylase B"/>
    <property type="match status" value="2"/>
</dbReference>
<reference evidence="3" key="3">
    <citation type="journal article" date="2008" name="Carbohydr. Res.">
        <title>S-layer nanoglycobiology of bacteria.</title>
        <authorList>
            <person name="Messner P."/>
            <person name="Steiner K."/>
            <person name="Zarschler K."/>
            <person name="Schaffer C."/>
        </authorList>
    </citation>
    <scope>NUCLEOTIDE SEQUENCE</scope>
    <source>
        <strain evidence="3">L420-91T</strain>
    </source>
</reference>
<reference evidence="3" key="1">
    <citation type="journal article" date="2004" name="Glycobiology">
        <title>Surface-layer glycoproteins: an example for the diversity of bacterial glycosylation with promising impacts on nanobiotechnology.</title>
        <authorList>
            <person name="Schaffer C."/>
            <person name="Messner P."/>
        </authorList>
    </citation>
    <scope>NUCLEOTIDE SEQUENCE</scope>
    <source>
        <strain evidence="3">L420-91T</strain>
    </source>
</reference>
<keyword evidence="1 3" id="KW-0808">Transferase</keyword>
<dbReference type="Pfam" id="PF00534">
    <property type="entry name" value="Glycos_transf_1"/>
    <property type="match status" value="1"/>
</dbReference>
<dbReference type="PANTHER" id="PTHR46401:SF2">
    <property type="entry name" value="GLYCOSYLTRANSFERASE WBBK-RELATED"/>
    <property type="match status" value="1"/>
</dbReference>
<dbReference type="CDD" id="cd03801">
    <property type="entry name" value="GT4_PimA-like"/>
    <property type="match status" value="1"/>
</dbReference>
<name>Q6T1X1_ANETH</name>
<dbReference type="SUPFAM" id="SSF53756">
    <property type="entry name" value="UDP-Glycosyltransferase/glycogen phosphorylase"/>
    <property type="match status" value="1"/>
</dbReference>
<protein>
    <submittedName>
        <fullName evidence="4">Glycosyltransferase involved in cell wall bisynthesis</fullName>
    </submittedName>
    <submittedName>
        <fullName evidence="3">Putative hexosyltransferase</fullName>
    </submittedName>
</protein>
<evidence type="ECO:0000313" key="3">
    <source>
        <dbReference type="EMBL" id="AAS55717.1"/>
    </source>
</evidence>
<evidence type="ECO:0000259" key="2">
    <source>
        <dbReference type="Pfam" id="PF00534"/>
    </source>
</evidence>
<dbReference type="RefSeq" id="WP_057897465.1">
    <property type="nucleotide sequence ID" value="NZ_FNDE01000092.1"/>
</dbReference>
<evidence type="ECO:0000313" key="4">
    <source>
        <dbReference type="EMBL" id="SDH86292.1"/>
    </source>
</evidence>
<gene>
    <name evidence="3" type="primary">wscF</name>
    <name evidence="4" type="ORF">SAMN04489735_10922</name>
</gene>
<reference evidence="3" key="2">
    <citation type="journal article" date="2004" name="Glycoconj. J.">
        <title>Genetic organization of chromosomal S-layer glycan biosynthesis loci of Bacillaceae.</title>
        <authorList>
            <person name="Novotny R."/>
            <person name="Pfoestl A."/>
            <person name="Messner P."/>
            <person name="Schaffer C."/>
        </authorList>
    </citation>
    <scope>NUCLEOTIDE SEQUENCE</scope>
    <source>
        <strain evidence="3">L420-91T</strain>
    </source>
</reference>
<dbReference type="AlphaFoldDB" id="Q6T1X1"/>
<feature type="domain" description="Glycosyl transferase family 1" evidence="2">
    <location>
        <begin position="214"/>
        <end position="368"/>
    </location>
</feature>
<dbReference type="InterPro" id="IPR001296">
    <property type="entry name" value="Glyco_trans_1"/>
</dbReference>
<organism evidence="3">
    <name type="scientific">Aneurinibacillus thermoaerophilus</name>
    <dbReference type="NCBI Taxonomy" id="143495"/>
    <lineage>
        <taxon>Bacteria</taxon>
        <taxon>Bacillati</taxon>
        <taxon>Bacillota</taxon>
        <taxon>Bacilli</taxon>
        <taxon>Bacillales</taxon>
        <taxon>Paenibacillaceae</taxon>
        <taxon>Aneurinibacillus group</taxon>
        <taxon>Aneurinibacillus</taxon>
    </lineage>
</organism>
<accession>Q6T1X1</accession>
<dbReference type="EMBL" id="FNDE01000092">
    <property type="protein sequence ID" value="SDH86292.1"/>
    <property type="molecule type" value="Genomic_DNA"/>
</dbReference>
<dbReference type="GO" id="GO:0016757">
    <property type="term" value="F:glycosyltransferase activity"/>
    <property type="evidence" value="ECO:0007669"/>
    <property type="project" value="InterPro"/>
</dbReference>
<proteinExistence type="predicted"/>
<dbReference type="CAZy" id="GT4">
    <property type="family name" value="Glycosyltransferase Family 4"/>
</dbReference>
<evidence type="ECO:0000256" key="1">
    <source>
        <dbReference type="ARBA" id="ARBA00022679"/>
    </source>
</evidence>
<reference evidence="4 5" key="4">
    <citation type="submission" date="2016-10" db="EMBL/GenBank/DDBJ databases">
        <authorList>
            <person name="de Groot N.N."/>
        </authorList>
    </citation>
    <scope>NUCLEOTIDE SEQUENCE [LARGE SCALE GENOMIC DNA]</scope>
    <source>
        <strain evidence="4 5">L 420-91</strain>
    </source>
</reference>
<evidence type="ECO:0000313" key="5">
    <source>
        <dbReference type="Proteomes" id="UP000198956"/>
    </source>
</evidence>
<dbReference type="Proteomes" id="UP000198956">
    <property type="component" value="Unassembled WGS sequence"/>
</dbReference>
<dbReference type="EMBL" id="AY442352">
    <property type="protein sequence ID" value="AAS55717.1"/>
    <property type="molecule type" value="Genomic_DNA"/>
</dbReference>
<dbReference type="PANTHER" id="PTHR46401">
    <property type="entry name" value="GLYCOSYLTRANSFERASE WBBK-RELATED"/>
    <property type="match status" value="1"/>
</dbReference>